<dbReference type="InterPro" id="IPR012674">
    <property type="entry name" value="Calycin"/>
</dbReference>
<evidence type="ECO:0000313" key="3">
    <source>
        <dbReference type="EMBL" id="XBW07840.1"/>
    </source>
</evidence>
<dbReference type="EMBL" id="CP138335">
    <property type="protein sequence ID" value="XBW07840.1"/>
    <property type="molecule type" value="Genomic_DNA"/>
</dbReference>
<proteinExistence type="predicted"/>
<dbReference type="SUPFAM" id="SSF50814">
    <property type="entry name" value="Lipocalins"/>
    <property type="match status" value="1"/>
</dbReference>
<feature type="region of interest" description="Disordered" evidence="1">
    <location>
        <begin position="172"/>
        <end position="196"/>
    </location>
</feature>
<dbReference type="AlphaFoldDB" id="A0AAU7V6Y1"/>
<accession>A0AAU7V6Y1</accession>
<protein>
    <submittedName>
        <fullName evidence="3">Heme-binding beta-barrel domain-containing protein</fullName>
    </submittedName>
</protein>
<dbReference type="RefSeq" id="WP_350258041.1">
    <property type="nucleotide sequence ID" value="NZ_CP138335.1"/>
</dbReference>
<feature type="domain" description="THAP4-like heme-binding" evidence="2">
    <location>
        <begin position="12"/>
        <end position="188"/>
    </location>
</feature>
<organism evidence="3">
    <name type="scientific">Scrofimicrobium appendicitidis</name>
    <dbReference type="NCBI Taxonomy" id="3079930"/>
    <lineage>
        <taxon>Bacteria</taxon>
        <taxon>Bacillati</taxon>
        <taxon>Actinomycetota</taxon>
        <taxon>Actinomycetes</taxon>
        <taxon>Actinomycetales</taxon>
        <taxon>Actinomycetaceae</taxon>
        <taxon>Scrofimicrobium</taxon>
    </lineage>
</organism>
<sequence>MFEIPENLPLSLAPLAWVLGRWQGWGTLAGDDDEPDAIILQDIQAEVVGQQMRVVTSLYHGKVEGEIDWQMNAAAGLDLIEPGELFREETSYWRLATPLAVLPPEGEEPRELQVTSADTQGLATLWVGVSMGPRIRLTSDVIARDASAPQMTTVHRMFGLVGGELFWTSETSLDQGEPQVELSGRLRRASQEAEEA</sequence>
<reference evidence="3" key="1">
    <citation type="submission" date="2023-11" db="EMBL/GenBank/DDBJ databases">
        <title>Scrofimicrobium hongkongense sp. nov., isolated from a patient with peritonitis.</title>
        <authorList>
            <person name="Lao H.Y."/>
            <person name="Wong A.Y.P."/>
            <person name="Ng T.L."/>
            <person name="Wong R.Y.L."/>
            <person name="Yau M.C.Y."/>
            <person name="Lam J.Y.W."/>
            <person name="Siu G.K.H."/>
        </authorList>
    </citation>
    <scope>NUCLEOTIDE SEQUENCE</scope>
    <source>
        <strain evidence="3">R131</strain>
    </source>
</reference>
<dbReference type="KEGG" id="sapp:SAC06_09370"/>
<dbReference type="Pfam" id="PF08768">
    <property type="entry name" value="THAP4_heme-bd"/>
    <property type="match status" value="1"/>
</dbReference>
<name>A0AAU7V6Y1_9ACTO</name>
<evidence type="ECO:0000256" key="1">
    <source>
        <dbReference type="SAM" id="MobiDB-lite"/>
    </source>
</evidence>
<evidence type="ECO:0000259" key="2">
    <source>
        <dbReference type="Pfam" id="PF08768"/>
    </source>
</evidence>
<dbReference type="InterPro" id="IPR014878">
    <property type="entry name" value="THAP4-like_heme-bd"/>
</dbReference>
<gene>
    <name evidence="3" type="ORF">SAC06_09370</name>
</gene>
<dbReference type="Gene3D" id="2.40.128.20">
    <property type="match status" value="1"/>
</dbReference>